<sequence>MTWEELPLQEIGLTNRGWYPTAVGDETFSARVIDCGRIGYGIRLRGPLYCGVSMSARVSFGRWMITR</sequence>
<name>A0A1W1I9M3_9BACT</name>
<organism evidence="1 2">
    <name type="scientific">Nitrospira japonica</name>
    <dbReference type="NCBI Taxonomy" id="1325564"/>
    <lineage>
        <taxon>Bacteria</taxon>
        <taxon>Pseudomonadati</taxon>
        <taxon>Nitrospirota</taxon>
        <taxon>Nitrospiria</taxon>
        <taxon>Nitrospirales</taxon>
        <taxon>Nitrospiraceae</taxon>
        <taxon>Nitrospira</taxon>
    </lineage>
</organism>
<gene>
    <name evidence="1" type="ORF">NSJP_3547</name>
</gene>
<dbReference type="KEGG" id="nja:NSJP_3547"/>
<reference evidence="1 2" key="1">
    <citation type="submission" date="2017-03" db="EMBL/GenBank/DDBJ databases">
        <authorList>
            <person name="Afonso C.L."/>
            <person name="Miller P.J."/>
            <person name="Scott M.A."/>
            <person name="Spackman E."/>
            <person name="Goraichik I."/>
            <person name="Dimitrov K.M."/>
            <person name="Suarez D.L."/>
            <person name="Swayne D.E."/>
        </authorList>
    </citation>
    <scope>NUCLEOTIDE SEQUENCE [LARGE SCALE GENOMIC DNA]</scope>
    <source>
        <strain evidence="1">Genome sequencing of Nitrospira japonica strain NJ11</strain>
    </source>
</reference>
<keyword evidence="2" id="KW-1185">Reference proteome</keyword>
<evidence type="ECO:0000313" key="2">
    <source>
        <dbReference type="Proteomes" id="UP000192042"/>
    </source>
</evidence>
<dbReference type="EMBL" id="LT828648">
    <property type="protein sequence ID" value="SLM49714.1"/>
    <property type="molecule type" value="Genomic_DNA"/>
</dbReference>
<evidence type="ECO:0000313" key="1">
    <source>
        <dbReference type="EMBL" id="SLM49714.1"/>
    </source>
</evidence>
<dbReference type="Proteomes" id="UP000192042">
    <property type="component" value="Chromosome I"/>
</dbReference>
<proteinExistence type="predicted"/>
<accession>A0A1W1I9M3</accession>
<dbReference type="STRING" id="1325564.NSJP_3547"/>
<protein>
    <submittedName>
        <fullName evidence="1">Uncharacterized protein</fullName>
    </submittedName>
</protein>
<dbReference type="AlphaFoldDB" id="A0A1W1I9M3"/>